<keyword evidence="4" id="KW-1185">Reference proteome</keyword>
<dbReference type="GO" id="GO:0042392">
    <property type="term" value="F:sphingosine-1-phosphate phosphatase activity"/>
    <property type="evidence" value="ECO:0007669"/>
    <property type="project" value="TreeGrafter"/>
</dbReference>
<dbReference type="AlphaFoldDB" id="A0A078AEH6"/>
<dbReference type="Proteomes" id="UP000039865">
    <property type="component" value="Unassembled WGS sequence"/>
</dbReference>
<dbReference type="EMBL" id="CCKQ01007892">
    <property type="protein sequence ID" value="CDW79318.1"/>
    <property type="molecule type" value="Genomic_DNA"/>
</dbReference>
<keyword evidence="1" id="KW-0812">Transmembrane</keyword>
<feature type="transmembrane region" description="Helical" evidence="1">
    <location>
        <begin position="71"/>
        <end position="87"/>
    </location>
</feature>
<dbReference type="SUPFAM" id="SSF48317">
    <property type="entry name" value="Acid phosphatase/Vanadium-dependent haloperoxidase"/>
    <property type="match status" value="1"/>
</dbReference>
<dbReference type="Gene3D" id="1.20.144.10">
    <property type="entry name" value="Phosphatidic acid phosphatase type 2/haloperoxidase"/>
    <property type="match status" value="1"/>
</dbReference>
<feature type="domain" description="Phosphatidic acid phosphatase type 2/haloperoxidase" evidence="2">
    <location>
        <begin position="70"/>
        <end position="183"/>
    </location>
</feature>
<dbReference type="PANTHER" id="PTHR14969">
    <property type="entry name" value="SPHINGOSINE-1-PHOSPHATE PHOSPHOHYDROLASE"/>
    <property type="match status" value="1"/>
</dbReference>
<feature type="transmembrane region" description="Helical" evidence="1">
    <location>
        <begin position="247"/>
        <end position="266"/>
    </location>
</feature>
<accession>A0A078AEH6</accession>
<evidence type="ECO:0000256" key="1">
    <source>
        <dbReference type="SAM" id="Phobius"/>
    </source>
</evidence>
<dbReference type="SMART" id="SM00014">
    <property type="entry name" value="acidPPc"/>
    <property type="match status" value="1"/>
</dbReference>
<reference evidence="3 4" key="1">
    <citation type="submission" date="2014-06" db="EMBL/GenBank/DDBJ databases">
        <authorList>
            <person name="Swart Estienne"/>
        </authorList>
    </citation>
    <scope>NUCLEOTIDE SEQUENCE [LARGE SCALE GENOMIC DNA]</scope>
    <source>
        <strain evidence="3 4">130c</strain>
    </source>
</reference>
<feature type="transmembrane region" description="Helical" evidence="1">
    <location>
        <begin position="199"/>
        <end position="221"/>
    </location>
</feature>
<dbReference type="InParanoid" id="A0A078AEH6"/>
<protein>
    <submittedName>
        <fullName evidence="3">Lipid phosphate</fullName>
    </submittedName>
</protein>
<keyword evidence="1" id="KW-0472">Membrane</keyword>
<evidence type="ECO:0000313" key="3">
    <source>
        <dbReference type="EMBL" id="CDW79318.1"/>
    </source>
</evidence>
<sequence>MGDTSQNLEANANFCWETSPSKLNNTKFEKEVKDLEGQEFELKIKEVECNNFDDSSNIIVQKCKGNELKQAYIVMVSGYTGLITGIIKNLMKVPRPQWLYPKEIKKYIFVTESTFATPSAHSSIIICVSIFYLEEYLQPEARYPVLIAVSLLVATSRMYFGVHYLQDVIIGLIIGYCFGFGFLHIYQEYLQEQITLYQILIAEIILMALVLLNYAICVFSWPVNDNYWQALSGQKEVIDPYSSRKSWYFLAMGSGLLGGIALQLYLNEKDIQLRRSFQVGD</sequence>
<feature type="transmembrane region" description="Helical" evidence="1">
    <location>
        <begin position="145"/>
        <end position="162"/>
    </location>
</feature>
<feature type="transmembrane region" description="Helical" evidence="1">
    <location>
        <begin position="168"/>
        <end position="187"/>
    </location>
</feature>
<dbReference type="Pfam" id="PF01569">
    <property type="entry name" value="PAP2"/>
    <property type="match status" value="1"/>
</dbReference>
<feature type="transmembrane region" description="Helical" evidence="1">
    <location>
        <begin position="107"/>
        <end position="133"/>
    </location>
</feature>
<dbReference type="PANTHER" id="PTHR14969:SF13">
    <property type="entry name" value="AT30094P"/>
    <property type="match status" value="1"/>
</dbReference>
<evidence type="ECO:0000313" key="4">
    <source>
        <dbReference type="Proteomes" id="UP000039865"/>
    </source>
</evidence>
<keyword evidence="1" id="KW-1133">Transmembrane helix</keyword>
<name>A0A078AEH6_STYLE</name>
<dbReference type="InterPro" id="IPR036938">
    <property type="entry name" value="PAP2/HPO_sf"/>
</dbReference>
<proteinExistence type="predicted"/>
<evidence type="ECO:0000259" key="2">
    <source>
        <dbReference type="SMART" id="SM00014"/>
    </source>
</evidence>
<dbReference type="OrthoDB" id="301434at2759"/>
<dbReference type="CDD" id="cd01610">
    <property type="entry name" value="PAP2_like"/>
    <property type="match status" value="1"/>
</dbReference>
<dbReference type="InterPro" id="IPR000326">
    <property type="entry name" value="PAP2/HPO"/>
</dbReference>
<organism evidence="3 4">
    <name type="scientific">Stylonychia lemnae</name>
    <name type="common">Ciliate</name>
    <dbReference type="NCBI Taxonomy" id="5949"/>
    <lineage>
        <taxon>Eukaryota</taxon>
        <taxon>Sar</taxon>
        <taxon>Alveolata</taxon>
        <taxon>Ciliophora</taxon>
        <taxon>Intramacronucleata</taxon>
        <taxon>Spirotrichea</taxon>
        <taxon>Stichotrichia</taxon>
        <taxon>Sporadotrichida</taxon>
        <taxon>Oxytrichidae</taxon>
        <taxon>Stylonychinae</taxon>
        <taxon>Stylonychia</taxon>
    </lineage>
</organism>
<gene>
    <name evidence="3" type="primary">Contig12429.g13267</name>
    <name evidence="3" type="ORF">STYLEM_8305</name>
</gene>